<evidence type="ECO:0000313" key="2">
    <source>
        <dbReference type="EMBL" id="BDX06995.1"/>
    </source>
</evidence>
<gene>
    <name evidence="2" type="ORF">MACH26_25160</name>
</gene>
<keyword evidence="1" id="KW-0732">Signal</keyword>
<dbReference type="EMBL" id="AP027272">
    <property type="protein sequence ID" value="BDX06995.1"/>
    <property type="molecule type" value="Genomic_DNA"/>
</dbReference>
<evidence type="ECO:0000256" key="1">
    <source>
        <dbReference type="SAM" id="SignalP"/>
    </source>
</evidence>
<dbReference type="KEGG" id="pmaw:MACH26_25160"/>
<evidence type="ECO:0000313" key="3">
    <source>
        <dbReference type="Proteomes" id="UP001333710"/>
    </source>
</evidence>
<dbReference type="Proteomes" id="UP001333710">
    <property type="component" value="Chromosome"/>
</dbReference>
<dbReference type="RefSeq" id="WP_338292987.1">
    <property type="nucleotide sequence ID" value="NZ_AP027272.1"/>
</dbReference>
<protein>
    <submittedName>
        <fullName evidence="2">Uncharacterized protein</fullName>
    </submittedName>
</protein>
<organism evidence="2 3">
    <name type="scientific">Planctobacterium marinum</name>
    <dbReference type="NCBI Taxonomy" id="1631968"/>
    <lineage>
        <taxon>Bacteria</taxon>
        <taxon>Pseudomonadati</taxon>
        <taxon>Pseudomonadota</taxon>
        <taxon>Gammaproteobacteria</taxon>
        <taxon>Alteromonadales</taxon>
        <taxon>Alteromonadaceae</taxon>
        <taxon>Planctobacterium</taxon>
    </lineage>
</organism>
<name>A0AA48KV03_9ALTE</name>
<reference evidence="2" key="1">
    <citation type="submission" date="2023-01" db="EMBL/GenBank/DDBJ databases">
        <title>Complete genome sequence of Planctobacterium marinum strain Dej080120_11.</title>
        <authorList>
            <person name="Ueki S."/>
            <person name="Maruyama F."/>
        </authorList>
    </citation>
    <scope>NUCLEOTIDE SEQUENCE</scope>
    <source>
        <strain evidence="2">Dej080120_11</strain>
    </source>
</reference>
<sequence length="178" mass="20356">MKKQLLGLLVLAALGGNQVLAEGVVFAQQQAGLNSPSEQTHQQENAQQRNVQTFTLNLWAPDEVPPEEAKLAEVGDSYHYLYSPDSLTFDEEDSNRVVQFRFHDDVKHRYQFRWITAENPQDVTLTKKTHKKINLALDDGEISGSTYFEVWVYDTQTGQRFMCDPEIIVGRPPIPKYE</sequence>
<dbReference type="AlphaFoldDB" id="A0AA48KV03"/>
<accession>A0AA48KV03</accession>
<feature type="signal peptide" evidence="1">
    <location>
        <begin position="1"/>
        <end position="21"/>
    </location>
</feature>
<proteinExistence type="predicted"/>
<feature type="chain" id="PRO_5041382062" evidence="1">
    <location>
        <begin position="22"/>
        <end position="178"/>
    </location>
</feature>
<keyword evidence="3" id="KW-1185">Reference proteome</keyword>